<dbReference type="EMBL" id="CARXXK010000002">
    <property type="protein sequence ID" value="CAI6358707.1"/>
    <property type="molecule type" value="Genomic_DNA"/>
</dbReference>
<evidence type="ECO:0000259" key="3">
    <source>
        <dbReference type="PROSITE" id="PS51076"/>
    </source>
</evidence>
<dbReference type="GO" id="GO:0000978">
    <property type="term" value="F:RNA polymerase II cis-regulatory region sequence-specific DNA binding"/>
    <property type="evidence" value="ECO:0007669"/>
    <property type="project" value="TreeGrafter"/>
</dbReference>
<evidence type="ECO:0000256" key="2">
    <source>
        <dbReference type="ARBA" id="ARBA00023163"/>
    </source>
</evidence>
<name>A0AAV0WT17_9HEMI</name>
<dbReference type="GO" id="GO:0030154">
    <property type="term" value="P:cell differentiation"/>
    <property type="evidence" value="ECO:0007669"/>
    <property type="project" value="TreeGrafter"/>
</dbReference>
<sequence length="86" mass="9498">MQPPHPVFWGVSEMGSSGLLSSQPASEHWCLIAYFELDTQVGDMFKVSSFCPHVTVDGYVDPSGSNRFCLGALCNVQITEQSERAW</sequence>
<dbReference type="GO" id="GO:0071144">
    <property type="term" value="C:heteromeric SMAD protein complex"/>
    <property type="evidence" value="ECO:0007669"/>
    <property type="project" value="TreeGrafter"/>
</dbReference>
<dbReference type="GO" id="GO:0070411">
    <property type="term" value="F:I-SMAD binding"/>
    <property type="evidence" value="ECO:0007669"/>
    <property type="project" value="TreeGrafter"/>
</dbReference>
<feature type="domain" description="MH2" evidence="3">
    <location>
        <begin position="29"/>
        <end position="86"/>
    </location>
</feature>
<dbReference type="GO" id="GO:0000981">
    <property type="term" value="F:DNA-binding transcription factor activity, RNA polymerase II-specific"/>
    <property type="evidence" value="ECO:0007669"/>
    <property type="project" value="TreeGrafter"/>
</dbReference>
<dbReference type="PANTHER" id="PTHR13703:SF45">
    <property type="entry name" value="MOTHERS AGAINST DECAPENTAPLEGIC HOMOLOG"/>
    <property type="match status" value="1"/>
</dbReference>
<evidence type="ECO:0000313" key="5">
    <source>
        <dbReference type="Proteomes" id="UP001160148"/>
    </source>
</evidence>
<dbReference type="Gene3D" id="2.60.200.10">
    <property type="match status" value="1"/>
</dbReference>
<dbReference type="Proteomes" id="UP001160148">
    <property type="component" value="Unassembled WGS sequence"/>
</dbReference>
<dbReference type="GO" id="GO:0060395">
    <property type="term" value="P:SMAD protein signal transduction"/>
    <property type="evidence" value="ECO:0007669"/>
    <property type="project" value="TreeGrafter"/>
</dbReference>
<keyword evidence="1" id="KW-0805">Transcription regulation</keyword>
<dbReference type="Pfam" id="PF03166">
    <property type="entry name" value="MH2"/>
    <property type="match status" value="1"/>
</dbReference>
<dbReference type="GO" id="GO:0051239">
    <property type="term" value="P:regulation of multicellular organismal process"/>
    <property type="evidence" value="ECO:0007669"/>
    <property type="project" value="UniProtKB-ARBA"/>
</dbReference>
<dbReference type="PANTHER" id="PTHR13703">
    <property type="entry name" value="SMAD"/>
    <property type="match status" value="1"/>
</dbReference>
<keyword evidence="5" id="KW-1185">Reference proteome</keyword>
<evidence type="ECO:0000256" key="1">
    <source>
        <dbReference type="ARBA" id="ARBA00023015"/>
    </source>
</evidence>
<organism evidence="4 5">
    <name type="scientific">Macrosiphum euphorbiae</name>
    <name type="common">potato aphid</name>
    <dbReference type="NCBI Taxonomy" id="13131"/>
    <lineage>
        <taxon>Eukaryota</taxon>
        <taxon>Metazoa</taxon>
        <taxon>Ecdysozoa</taxon>
        <taxon>Arthropoda</taxon>
        <taxon>Hexapoda</taxon>
        <taxon>Insecta</taxon>
        <taxon>Pterygota</taxon>
        <taxon>Neoptera</taxon>
        <taxon>Paraneoptera</taxon>
        <taxon>Hemiptera</taxon>
        <taxon>Sternorrhyncha</taxon>
        <taxon>Aphidomorpha</taxon>
        <taxon>Aphidoidea</taxon>
        <taxon>Aphididae</taxon>
        <taxon>Macrosiphini</taxon>
        <taxon>Macrosiphum</taxon>
    </lineage>
</organism>
<dbReference type="GO" id="GO:0009653">
    <property type="term" value="P:anatomical structure morphogenesis"/>
    <property type="evidence" value="ECO:0007669"/>
    <property type="project" value="TreeGrafter"/>
</dbReference>
<evidence type="ECO:0000313" key="4">
    <source>
        <dbReference type="EMBL" id="CAI6358707.1"/>
    </source>
</evidence>
<accession>A0AAV0WT17</accession>
<dbReference type="GO" id="GO:0050793">
    <property type="term" value="P:regulation of developmental process"/>
    <property type="evidence" value="ECO:0007669"/>
    <property type="project" value="UniProtKB-ARBA"/>
</dbReference>
<dbReference type="SUPFAM" id="SSF49879">
    <property type="entry name" value="SMAD/FHA domain"/>
    <property type="match status" value="1"/>
</dbReference>
<dbReference type="AlphaFoldDB" id="A0AAV0WT17"/>
<dbReference type="InterPro" id="IPR008984">
    <property type="entry name" value="SMAD_FHA_dom_sf"/>
</dbReference>
<dbReference type="InterPro" id="IPR001132">
    <property type="entry name" value="SMAD_dom_Dwarfin-type"/>
</dbReference>
<dbReference type="GO" id="GO:0030509">
    <property type="term" value="P:BMP signaling pathway"/>
    <property type="evidence" value="ECO:0007669"/>
    <property type="project" value="TreeGrafter"/>
</dbReference>
<dbReference type="PROSITE" id="PS51076">
    <property type="entry name" value="MH2"/>
    <property type="match status" value="1"/>
</dbReference>
<reference evidence="4 5" key="1">
    <citation type="submission" date="2023-01" db="EMBL/GenBank/DDBJ databases">
        <authorList>
            <person name="Whitehead M."/>
        </authorList>
    </citation>
    <scope>NUCLEOTIDE SEQUENCE [LARGE SCALE GENOMIC DNA]</scope>
</reference>
<comment type="caution">
    <text evidence="4">The sequence shown here is derived from an EMBL/GenBank/DDBJ whole genome shotgun (WGS) entry which is preliminary data.</text>
</comment>
<gene>
    <name evidence="4" type="ORF">MEUPH1_LOCUS14196</name>
</gene>
<dbReference type="InterPro" id="IPR013790">
    <property type="entry name" value="Dwarfin"/>
</dbReference>
<keyword evidence="2" id="KW-0804">Transcription</keyword>
<dbReference type="GO" id="GO:0009791">
    <property type="term" value="P:post-embryonic development"/>
    <property type="evidence" value="ECO:0007669"/>
    <property type="project" value="UniProtKB-ARBA"/>
</dbReference>
<proteinExistence type="predicted"/>
<protein>
    <recommendedName>
        <fullName evidence="3">MH2 domain-containing protein</fullName>
    </recommendedName>
</protein>
<dbReference type="InterPro" id="IPR017855">
    <property type="entry name" value="SMAD-like_dom_sf"/>
</dbReference>